<name>A0AAE1A0G2_9GAST</name>
<reference evidence="4" key="1">
    <citation type="journal article" date="2023" name="G3 (Bethesda)">
        <title>A reference genome for the long-term kleptoplast-retaining sea slug Elysia crispata morphotype clarki.</title>
        <authorList>
            <person name="Eastman K.E."/>
            <person name="Pendleton A.L."/>
            <person name="Shaikh M.A."/>
            <person name="Suttiyut T."/>
            <person name="Ogas R."/>
            <person name="Tomko P."/>
            <person name="Gavelis G."/>
            <person name="Widhalm J.R."/>
            <person name="Wisecaver J.H."/>
        </authorList>
    </citation>
    <scope>NUCLEOTIDE SEQUENCE</scope>
    <source>
        <strain evidence="4">ECLA1</strain>
    </source>
</reference>
<feature type="chain" id="PRO_5042178953" evidence="3">
    <location>
        <begin position="16"/>
        <end position="161"/>
    </location>
</feature>
<feature type="signal peptide" evidence="3">
    <location>
        <begin position="1"/>
        <end position="15"/>
    </location>
</feature>
<evidence type="ECO:0000256" key="3">
    <source>
        <dbReference type="SAM" id="SignalP"/>
    </source>
</evidence>
<keyword evidence="2" id="KW-0472">Membrane</keyword>
<keyword evidence="5" id="KW-1185">Reference proteome</keyword>
<accession>A0AAE1A0G2</accession>
<dbReference type="EMBL" id="JAWDGP010002890">
    <property type="protein sequence ID" value="KAK3778984.1"/>
    <property type="molecule type" value="Genomic_DNA"/>
</dbReference>
<evidence type="ECO:0000313" key="5">
    <source>
        <dbReference type="Proteomes" id="UP001283361"/>
    </source>
</evidence>
<protein>
    <submittedName>
        <fullName evidence="4">Uncharacterized protein</fullName>
    </submittedName>
</protein>
<feature type="transmembrane region" description="Helical" evidence="2">
    <location>
        <begin position="52"/>
        <end position="77"/>
    </location>
</feature>
<organism evidence="4 5">
    <name type="scientific">Elysia crispata</name>
    <name type="common">lettuce slug</name>
    <dbReference type="NCBI Taxonomy" id="231223"/>
    <lineage>
        <taxon>Eukaryota</taxon>
        <taxon>Metazoa</taxon>
        <taxon>Spiralia</taxon>
        <taxon>Lophotrochozoa</taxon>
        <taxon>Mollusca</taxon>
        <taxon>Gastropoda</taxon>
        <taxon>Heterobranchia</taxon>
        <taxon>Euthyneura</taxon>
        <taxon>Panpulmonata</taxon>
        <taxon>Sacoglossa</taxon>
        <taxon>Placobranchoidea</taxon>
        <taxon>Plakobranchidae</taxon>
        <taxon>Elysia</taxon>
    </lineage>
</organism>
<keyword evidence="2" id="KW-0812">Transmembrane</keyword>
<evidence type="ECO:0000256" key="1">
    <source>
        <dbReference type="SAM" id="MobiDB-lite"/>
    </source>
</evidence>
<sequence>MFVLVLLVLAETVAAFDMPTCSGEPSKLCSCNFTSGDMASGQVNSEDVDWRVVILAGLTGALGSSLVVIGVTLVAVWKASQKIKPNIGSDRSFDPRRPRPISNTSSSSESWAEPRRRVDPIDNPQEWPEKLRFTGSDQPSPRWSHGNSRVWPGAKSNLSNF</sequence>
<feature type="compositionally biased region" description="Polar residues" evidence="1">
    <location>
        <begin position="135"/>
        <end position="147"/>
    </location>
</feature>
<dbReference type="AlphaFoldDB" id="A0AAE1A0G2"/>
<dbReference type="Proteomes" id="UP001283361">
    <property type="component" value="Unassembled WGS sequence"/>
</dbReference>
<feature type="region of interest" description="Disordered" evidence="1">
    <location>
        <begin position="85"/>
        <end position="161"/>
    </location>
</feature>
<proteinExistence type="predicted"/>
<keyword evidence="2" id="KW-1133">Transmembrane helix</keyword>
<keyword evidence="3" id="KW-0732">Signal</keyword>
<feature type="compositionally biased region" description="Low complexity" evidence="1">
    <location>
        <begin position="100"/>
        <end position="111"/>
    </location>
</feature>
<gene>
    <name evidence="4" type="ORF">RRG08_034244</name>
</gene>
<evidence type="ECO:0000256" key="2">
    <source>
        <dbReference type="SAM" id="Phobius"/>
    </source>
</evidence>
<evidence type="ECO:0000313" key="4">
    <source>
        <dbReference type="EMBL" id="KAK3778984.1"/>
    </source>
</evidence>
<comment type="caution">
    <text evidence="4">The sequence shown here is derived from an EMBL/GenBank/DDBJ whole genome shotgun (WGS) entry which is preliminary data.</text>
</comment>